<keyword evidence="3" id="KW-1185">Reference proteome</keyword>
<feature type="region of interest" description="Disordered" evidence="1">
    <location>
        <begin position="76"/>
        <end position="115"/>
    </location>
</feature>
<dbReference type="AlphaFoldDB" id="A0A822XWH5"/>
<evidence type="ECO:0000313" key="3">
    <source>
        <dbReference type="Proteomes" id="UP000607653"/>
    </source>
</evidence>
<evidence type="ECO:0000256" key="1">
    <source>
        <dbReference type="SAM" id="MobiDB-lite"/>
    </source>
</evidence>
<comment type="caution">
    <text evidence="2">The sequence shown here is derived from an EMBL/GenBank/DDBJ whole genome shotgun (WGS) entry which is preliminary data.</text>
</comment>
<accession>A0A822XWH5</accession>
<reference evidence="2 3" key="1">
    <citation type="journal article" date="2020" name="Mol. Biol. Evol.">
        <title>Distinct Expression and Methylation Patterns for Genes with Different Fates following a Single Whole-Genome Duplication in Flowering Plants.</title>
        <authorList>
            <person name="Shi T."/>
            <person name="Rahmani R.S."/>
            <person name="Gugger P.F."/>
            <person name="Wang M."/>
            <person name="Li H."/>
            <person name="Zhang Y."/>
            <person name="Li Z."/>
            <person name="Wang Q."/>
            <person name="Van de Peer Y."/>
            <person name="Marchal K."/>
            <person name="Chen J."/>
        </authorList>
    </citation>
    <scope>NUCLEOTIDE SEQUENCE [LARGE SCALE GENOMIC DNA]</scope>
    <source>
        <tissue evidence="2">Leaf</tissue>
    </source>
</reference>
<dbReference type="EMBL" id="DUZY01000001">
    <property type="protein sequence ID" value="DAD23356.1"/>
    <property type="molecule type" value="Genomic_DNA"/>
</dbReference>
<name>A0A822XWH5_NELNU</name>
<gene>
    <name evidence="2" type="ORF">HUJ06_024819</name>
</gene>
<organism evidence="2 3">
    <name type="scientific">Nelumbo nucifera</name>
    <name type="common">Sacred lotus</name>
    <dbReference type="NCBI Taxonomy" id="4432"/>
    <lineage>
        <taxon>Eukaryota</taxon>
        <taxon>Viridiplantae</taxon>
        <taxon>Streptophyta</taxon>
        <taxon>Embryophyta</taxon>
        <taxon>Tracheophyta</taxon>
        <taxon>Spermatophyta</taxon>
        <taxon>Magnoliopsida</taxon>
        <taxon>Proteales</taxon>
        <taxon>Nelumbonaceae</taxon>
        <taxon>Nelumbo</taxon>
    </lineage>
</organism>
<evidence type="ECO:0000313" key="2">
    <source>
        <dbReference type="EMBL" id="DAD23356.1"/>
    </source>
</evidence>
<sequence length="115" mass="12651">MSNQFQPYGDLYVARLDGSGLRRQTGNDYEDGTPTWNSTTGEMDVGRLSVETMVGDRLMEKGKLVVINHEEAFSKKLHPKSCPPMSSTTGSGSFSISNNNEYDVKGVDNDLNVEV</sequence>
<feature type="compositionally biased region" description="Low complexity" evidence="1">
    <location>
        <begin position="86"/>
        <end position="100"/>
    </location>
</feature>
<dbReference type="Proteomes" id="UP000607653">
    <property type="component" value="Unassembled WGS sequence"/>
</dbReference>
<proteinExistence type="predicted"/>
<protein>
    <submittedName>
        <fullName evidence="2">Uncharacterized protein</fullName>
    </submittedName>
</protein>
<feature type="region of interest" description="Disordered" evidence="1">
    <location>
        <begin position="22"/>
        <end position="42"/>
    </location>
</feature>